<feature type="chain" id="PRO_5045396762" evidence="6">
    <location>
        <begin position="22"/>
        <end position="227"/>
    </location>
</feature>
<feature type="transmembrane region" description="Helical" evidence="5">
    <location>
        <begin position="105"/>
        <end position="129"/>
    </location>
</feature>
<dbReference type="InterPro" id="IPR050579">
    <property type="entry name" value="PMP-22/EMP/MP20-like"/>
</dbReference>
<dbReference type="EMBL" id="JARBDR010000214">
    <property type="protein sequence ID" value="KAJ8319040.1"/>
    <property type="molecule type" value="Genomic_DNA"/>
</dbReference>
<protein>
    <submittedName>
        <fullName evidence="7">Uncharacterized protein</fullName>
    </submittedName>
</protein>
<evidence type="ECO:0000256" key="5">
    <source>
        <dbReference type="SAM" id="Phobius"/>
    </source>
</evidence>
<sequence>MGKGQLCLLFLVLFLILASLALMLTGIVTDYWYRVDASGSSNTTVKERFTYHFGMWRKCYTYSIPPEIPIDRRAGRCVYTYQDLFPRTMATFSASDERYLHLERSWIACLIAGAAIQVFAILTLICGLWPADCKSVKRSSLYLSASILCLFGAMCGITSGIIFIAMRDMDGTSRNIYPANTTHQYGWSFMLSWIGTGLCVIQGFFFLCLLKMDYNDINESGKYNTFM</sequence>
<evidence type="ECO:0000256" key="6">
    <source>
        <dbReference type="SAM" id="SignalP"/>
    </source>
</evidence>
<keyword evidence="4 5" id="KW-0472">Membrane</keyword>
<dbReference type="PANTHER" id="PTHR10671">
    <property type="entry name" value="EPITHELIAL MEMBRANE PROTEIN-RELATED"/>
    <property type="match status" value="1"/>
</dbReference>
<keyword evidence="6" id="KW-0732">Signal</keyword>
<dbReference type="PANTHER" id="PTHR10671:SF108">
    <property type="entry name" value="CLAUDIN FAMILY PROTEIN-RELATED"/>
    <property type="match status" value="1"/>
</dbReference>
<dbReference type="Proteomes" id="UP001217089">
    <property type="component" value="Unassembled WGS sequence"/>
</dbReference>
<reference evidence="7 8" key="1">
    <citation type="submission" date="2022-12" db="EMBL/GenBank/DDBJ databases">
        <title>Chromosome-level genome of Tegillarca granosa.</title>
        <authorList>
            <person name="Kim J."/>
        </authorList>
    </citation>
    <scope>NUCLEOTIDE SEQUENCE [LARGE SCALE GENOMIC DNA]</scope>
    <source>
        <strain evidence="7">Teg-2019</strain>
        <tissue evidence="7">Adductor muscle</tissue>
    </source>
</reference>
<evidence type="ECO:0000256" key="2">
    <source>
        <dbReference type="ARBA" id="ARBA00022692"/>
    </source>
</evidence>
<feature type="transmembrane region" description="Helical" evidence="5">
    <location>
        <begin position="141"/>
        <end position="165"/>
    </location>
</feature>
<evidence type="ECO:0000313" key="7">
    <source>
        <dbReference type="EMBL" id="KAJ8319040.1"/>
    </source>
</evidence>
<feature type="signal peptide" evidence="6">
    <location>
        <begin position="1"/>
        <end position="21"/>
    </location>
</feature>
<dbReference type="InterPro" id="IPR004031">
    <property type="entry name" value="PMP22/EMP/MP20/Claudin"/>
</dbReference>
<name>A0ABQ9FP60_TEGGR</name>
<evidence type="ECO:0000256" key="4">
    <source>
        <dbReference type="ARBA" id="ARBA00023136"/>
    </source>
</evidence>
<feature type="transmembrane region" description="Helical" evidence="5">
    <location>
        <begin position="185"/>
        <end position="210"/>
    </location>
</feature>
<keyword evidence="8" id="KW-1185">Reference proteome</keyword>
<evidence type="ECO:0000256" key="3">
    <source>
        <dbReference type="ARBA" id="ARBA00022989"/>
    </source>
</evidence>
<organism evidence="7 8">
    <name type="scientific">Tegillarca granosa</name>
    <name type="common">Malaysian cockle</name>
    <name type="synonym">Anadara granosa</name>
    <dbReference type="NCBI Taxonomy" id="220873"/>
    <lineage>
        <taxon>Eukaryota</taxon>
        <taxon>Metazoa</taxon>
        <taxon>Spiralia</taxon>
        <taxon>Lophotrochozoa</taxon>
        <taxon>Mollusca</taxon>
        <taxon>Bivalvia</taxon>
        <taxon>Autobranchia</taxon>
        <taxon>Pteriomorphia</taxon>
        <taxon>Arcoida</taxon>
        <taxon>Arcoidea</taxon>
        <taxon>Arcidae</taxon>
        <taxon>Tegillarca</taxon>
    </lineage>
</organism>
<evidence type="ECO:0000256" key="1">
    <source>
        <dbReference type="ARBA" id="ARBA00004141"/>
    </source>
</evidence>
<keyword evidence="2 5" id="KW-0812">Transmembrane</keyword>
<comment type="subcellular location">
    <subcellularLocation>
        <location evidence="1">Membrane</location>
        <topology evidence="1">Multi-pass membrane protein</topology>
    </subcellularLocation>
</comment>
<proteinExistence type="predicted"/>
<dbReference type="Pfam" id="PF13903">
    <property type="entry name" value="Claudin_2"/>
    <property type="match status" value="1"/>
</dbReference>
<comment type="caution">
    <text evidence="7">The sequence shown here is derived from an EMBL/GenBank/DDBJ whole genome shotgun (WGS) entry which is preliminary data.</text>
</comment>
<accession>A0ABQ9FP60</accession>
<gene>
    <name evidence="7" type="ORF">KUTeg_004131</name>
</gene>
<keyword evidence="3 5" id="KW-1133">Transmembrane helix</keyword>
<dbReference type="Gene3D" id="1.20.140.150">
    <property type="match status" value="1"/>
</dbReference>
<evidence type="ECO:0000313" key="8">
    <source>
        <dbReference type="Proteomes" id="UP001217089"/>
    </source>
</evidence>